<dbReference type="Pfam" id="PF03999">
    <property type="entry name" value="MAP65_ASE1"/>
    <property type="match status" value="1"/>
</dbReference>
<feature type="compositionally biased region" description="Basic and acidic residues" evidence="2">
    <location>
        <begin position="585"/>
        <end position="594"/>
    </location>
</feature>
<comment type="similarity">
    <text evidence="1">Belongs to the MAP65/ASE1 family.</text>
</comment>
<dbReference type="PANTHER" id="PTHR19321">
    <property type="entry name" value="PROTEIN REGULATOR OF CYTOKINESIS 1 PRC1-RELATED"/>
    <property type="match status" value="1"/>
</dbReference>
<dbReference type="EMBL" id="OZ020096">
    <property type="protein sequence ID" value="CAK9254917.1"/>
    <property type="molecule type" value="Genomic_DNA"/>
</dbReference>
<reference evidence="3 4" key="1">
    <citation type="submission" date="2024-02" db="EMBL/GenBank/DDBJ databases">
        <authorList>
            <consortium name="ELIXIR-Norway"/>
            <consortium name="Elixir Norway"/>
        </authorList>
    </citation>
    <scope>NUCLEOTIDE SEQUENCE [LARGE SCALE GENOMIC DNA]</scope>
</reference>
<evidence type="ECO:0000313" key="4">
    <source>
        <dbReference type="Proteomes" id="UP001497444"/>
    </source>
</evidence>
<protein>
    <submittedName>
        <fullName evidence="3">Uncharacterized protein</fullName>
    </submittedName>
</protein>
<organism evidence="3 4">
    <name type="scientific">Sphagnum jensenii</name>
    <dbReference type="NCBI Taxonomy" id="128206"/>
    <lineage>
        <taxon>Eukaryota</taxon>
        <taxon>Viridiplantae</taxon>
        <taxon>Streptophyta</taxon>
        <taxon>Embryophyta</taxon>
        <taxon>Bryophyta</taxon>
        <taxon>Sphagnophytina</taxon>
        <taxon>Sphagnopsida</taxon>
        <taxon>Sphagnales</taxon>
        <taxon>Sphagnaceae</taxon>
        <taxon>Sphagnum</taxon>
    </lineage>
</organism>
<feature type="compositionally biased region" description="Polar residues" evidence="2">
    <location>
        <begin position="534"/>
        <end position="557"/>
    </location>
</feature>
<proteinExistence type="inferred from homology"/>
<evidence type="ECO:0000256" key="1">
    <source>
        <dbReference type="ARBA" id="ARBA00006187"/>
    </source>
</evidence>
<dbReference type="Proteomes" id="UP001497444">
    <property type="component" value="Chromosome 1"/>
</dbReference>
<keyword evidence="4" id="KW-1185">Reference proteome</keyword>
<gene>
    <name evidence="3" type="ORF">CSSPJE1EN1_LOCUS395</name>
</gene>
<dbReference type="PANTHER" id="PTHR19321:SF41">
    <property type="entry name" value="FASCETTO-RELATED"/>
    <property type="match status" value="1"/>
</dbReference>
<sequence>MLLGMPMTMAYSTGFTAGLNKTPEPVTHLEWAWPMTHVETTCGSLLRELQHIWDEVGENDSERDKMLLQLEQECLEVYRRKVDHASHARAQLHQDLVNAEAELAALFSSLGDPAVSQQREKRTGTLREQLATIRPQLEALRQKKEDRSKQFLEVKRQIASICGEIAATPSADFYQAGGDQDLSLRRLEEYNVQLQVLQKERSDRLHRVLEYMNVAHELCALLGMDFVQIIADVHPSLVDSNGGQPKSISNDTIARLAKTIHSLREEKKLHLQKLQDLGRSLIELWNLMETPLEEQQQFEHITCNIEVTEEDITVPGSLALDIIDQAEIEVARLDALKASKMKELVVKRRMELEEVCRFAHIEPDASTMEDKLIALIDSGEVDPSDLLSNLEEQITQAKQEASKRKEILEKMEKWMSACEEEGWLEDYNKDENRFASKGAHLNLKRAERARAAINKLPALVESLTLRTKAWEEERGVPFMFDGVRLLAMLDEYNYLRQEKDEEKRRLRDQKKIQEQMMNEKETLFGSKPSPIKATLTSKKANGVSRTSVGANGSQPNRRLSLGSAIMQPGTPEAPRTNGTNGSRVSGKDMKRDRTQPAAPLNYMNPNKDEVVGLASAGGSAPTSPRDR</sequence>
<accession>A0ABP0VKF5</accession>
<evidence type="ECO:0000256" key="2">
    <source>
        <dbReference type="SAM" id="MobiDB-lite"/>
    </source>
</evidence>
<name>A0ABP0VKF5_9BRYO</name>
<feature type="region of interest" description="Disordered" evidence="2">
    <location>
        <begin position="519"/>
        <end position="627"/>
    </location>
</feature>
<evidence type="ECO:0000313" key="3">
    <source>
        <dbReference type="EMBL" id="CAK9254917.1"/>
    </source>
</evidence>
<dbReference type="InterPro" id="IPR007145">
    <property type="entry name" value="MAP65_Ase1_PRC1"/>
</dbReference>
<dbReference type="Gene3D" id="1.20.58.1520">
    <property type="match status" value="1"/>
</dbReference>